<evidence type="ECO:0000256" key="7">
    <source>
        <dbReference type="SAM" id="Phobius"/>
    </source>
</evidence>
<dbReference type="EMBL" id="SLWL01000008">
    <property type="protein sequence ID" value="TCO12739.1"/>
    <property type="molecule type" value="Genomic_DNA"/>
</dbReference>
<evidence type="ECO:0000259" key="8">
    <source>
        <dbReference type="Pfam" id="PF13515"/>
    </source>
</evidence>
<protein>
    <submittedName>
        <fullName evidence="9">Multidrug resistance protein MdtO</fullName>
    </submittedName>
</protein>
<evidence type="ECO:0000313" key="9">
    <source>
        <dbReference type="EMBL" id="TCO12739.1"/>
    </source>
</evidence>
<feature type="transmembrane region" description="Helical" evidence="7">
    <location>
        <begin position="413"/>
        <end position="431"/>
    </location>
</feature>
<dbReference type="OrthoDB" id="105720at2"/>
<keyword evidence="5 7" id="KW-0472">Membrane</keyword>
<dbReference type="InterPro" id="IPR049453">
    <property type="entry name" value="Memb_transporter_dom"/>
</dbReference>
<keyword evidence="2" id="KW-1003">Cell membrane</keyword>
<dbReference type="GO" id="GO:0005886">
    <property type="term" value="C:plasma membrane"/>
    <property type="evidence" value="ECO:0007669"/>
    <property type="project" value="UniProtKB-SubCell"/>
</dbReference>
<dbReference type="Pfam" id="PF13515">
    <property type="entry name" value="FUSC_2"/>
    <property type="match status" value="1"/>
</dbReference>
<keyword evidence="10" id="KW-1185">Reference proteome</keyword>
<feature type="transmembrane region" description="Helical" evidence="7">
    <location>
        <begin position="469"/>
        <end position="487"/>
    </location>
</feature>
<organism evidence="9 10">
    <name type="scientific">Camelimonas lactis</name>
    <dbReference type="NCBI Taxonomy" id="659006"/>
    <lineage>
        <taxon>Bacteria</taxon>
        <taxon>Pseudomonadati</taxon>
        <taxon>Pseudomonadota</taxon>
        <taxon>Alphaproteobacteria</taxon>
        <taxon>Hyphomicrobiales</taxon>
        <taxon>Chelatococcaceae</taxon>
        <taxon>Camelimonas</taxon>
    </lineage>
</organism>
<sequence length="630" mass="66200">MATAADAPWRMIARQVWSDLQPFEGRLGLTWRVALLCAITAAVAMMHRIPESAISCYLIIFLMRPNGAECVGQAIGLIILATLVVFGMAPLIQALAETPLLRLAVIAGATFLFLFLSSASQLGEIGAIIGLVIAFILTMVDLVPVGEIVTRGLLYAWAMACMPMALMIGFCLVLGTGPHTLLRRTVAERLEAAAGLLETGDRRQATALLAEGQAEVDKRVLMTRIFYTAPKAEAQWLAGAAAAAYRLLLAAAAAPADAGGDAARRSLADGCRRAALAVRRRAPLPLPMAPEGATGGAPALAVIWRSLAGLAAPDGGMATTPAKAPFLAPDAFTNPDHQRYALKTTAAAVLAYLIYSLLDWEGIATAMVTCYVAALGTTGETAHKLTLRIVGCLIGALMGILAILFVMPHLTSVGGLMALVFCAILPAAWVSTGNERISYGGVQIGLAFLLTVLNGFGPSLDMGSARDRIIGILLGNTLVFIMFTNFWPRSAAVEVRRRLSGALEALARLAALAPAARVDAVNDIAAVATDTAAAKMALDMTPFEPRGQSPAPAELRRLYGVIDEIVALLPAVTFSDRPHDDEARLFRSAAATFEPERDPALTPAPAAVMTDSDAPDTLARARHITQLAAG</sequence>
<dbReference type="Proteomes" id="UP000294881">
    <property type="component" value="Unassembled WGS sequence"/>
</dbReference>
<dbReference type="PANTHER" id="PTHR30509:SF9">
    <property type="entry name" value="MULTIDRUG RESISTANCE PROTEIN MDTO"/>
    <property type="match status" value="1"/>
</dbReference>
<dbReference type="RefSeq" id="WP_132007084.1">
    <property type="nucleotide sequence ID" value="NZ_JBHUNN010000001.1"/>
</dbReference>
<gene>
    <name evidence="9" type="ORF">EV666_10862</name>
</gene>
<reference evidence="9 10" key="1">
    <citation type="submission" date="2019-03" db="EMBL/GenBank/DDBJ databases">
        <title>Genomic Encyclopedia of Type Strains, Phase IV (KMG-IV): sequencing the most valuable type-strain genomes for metagenomic binning, comparative biology and taxonomic classification.</title>
        <authorList>
            <person name="Goeker M."/>
        </authorList>
    </citation>
    <scope>NUCLEOTIDE SEQUENCE [LARGE SCALE GENOMIC DNA]</scope>
    <source>
        <strain evidence="9 10">DSM 22958</strain>
    </source>
</reference>
<feature type="transmembrane region" description="Helical" evidence="7">
    <location>
        <begin position="70"/>
        <end position="94"/>
    </location>
</feature>
<keyword evidence="3 7" id="KW-0812">Transmembrane</keyword>
<comment type="similarity">
    <text evidence="6">Belongs to the YccS/YhfK family.</text>
</comment>
<accession>A0A4R2GRX5</accession>
<feature type="domain" description="Integral membrane bound transporter" evidence="8">
    <location>
        <begin position="350"/>
        <end position="481"/>
    </location>
</feature>
<dbReference type="PANTHER" id="PTHR30509">
    <property type="entry name" value="P-HYDROXYBENZOIC ACID EFFLUX PUMP SUBUNIT-RELATED"/>
    <property type="match status" value="1"/>
</dbReference>
<evidence type="ECO:0000256" key="2">
    <source>
        <dbReference type="ARBA" id="ARBA00022475"/>
    </source>
</evidence>
<evidence type="ECO:0000256" key="1">
    <source>
        <dbReference type="ARBA" id="ARBA00004651"/>
    </source>
</evidence>
<feature type="transmembrane region" description="Helical" evidence="7">
    <location>
        <begin position="125"/>
        <end position="146"/>
    </location>
</feature>
<name>A0A4R2GRX5_9HYPH</name>
<evidence type="ECO:0000256" key="6">
    <source>
        <dbReference type="ARBA" id="ARBA00043993"/>
    </source>
</evidence>
<keyword evidence="4 7" id="KW-1133">Transmembrane helix</keyword>
<comment type="caution">
    <text evidence="9">The sequence shown here is derived from an EMBL/GenBank/DDBJ whole genome shotgun (WGS) entry which is preliminary data.</text>
</comment>
<feature type="transmembrane region" description="Helical" evidence="7">
    <location>
        <begin position="152"/>
        <end position="174"/>
    </location>
</feature>
<feature type="transmembrane region" description="Helical" evidence="7">
    <location>
        <begin position="29"/>
        <end position="49"/>
    </location>
</feature>
<feature type="transmembrane region" description="Helical" evidence="7">
    <location>
        <begin position="437"/>
        <end position="457"/>
    </location>
</feature>
<proteinExistence type="inferred from homology"/>
<evidence type="ECO:0000313" key="10">
    <source>
        <dbReference type="Proteomes" id="UP000294881"/>
    </source>
</evidence>
<comment type="subcellular location">
    <subcellularLocation>
        <location evidence="1">Cell membrane</location>
        <topology evidence="1">Multi-pass membrane protein</topology>
    </subcellularLocation>
</comment>
<evidence type="ECO:0000256" key="4">
    <source>
        <dbReference type="ARBA" id="ARBA00022989"/>
    </source>
</evidence>
<evidence type="ECO:0000256" key="3">
    <source>
        <dbReference type="ARBA" id="ARBA00022692"/>
    </source>
</evidence>
<feature type="transmembrane region" description="Helical" evidence="7">
    <location>
        <begin position="386"/>
        <end position="406"/>
    </location>
</feature>
<feature type="transmembrane region" description="Helical" evidence="7">
    <location>
        <begin position="100"/>
        <end position="118"/>
    </location>
</feature>
<dbReference type="AlphaFoldDB" id="A0A4R2GRX5"/>
<evidence type="ECO:0000256" key="5">
    <source>
        <dbReference type="ARBA" id="ARBA00023136"/>
    </source>
</evidence>